<sequence>MLGDAPERKLSGSDPRSTHPVVISAKSKNSLKDNLTALVEYLDKHPDTDLVDGILLAGKRVELVVSKCEEGGEVMLAVRASVDKIKSIATNGKYHVSCMNGTDDTVLGGPREDIQDTRKALERESVKCTLLGVPFAFHTSQMDPMLGPFEQLAHTTEWNCRLFCRYLPL</sequence>
<dbReference type="PANTHER" id="PTHR43775:SF24">
    <property type="entry name" value="NON-REDUCING POLYKETIDE SYNTHASE APTA-RELATED"/>
    <property type="match status" value="1"/>
</dbReference>
<dbReference type="SUPFAM" id="SSF55048">
    <property type="entry name" value="Probable ACP-binding domain of malonyl-CoA ACP transacylase"/>
    <property type="match status" value="1"/>
</dbReference>
<dbReference type="Gene3D" id="3.40.366.10">
    <property type="entry name" value="Malonyl-Coenzyme A Acyl Carrier Protein, domain 2"/>
    <property type="match status" value="1"/>
</dbReference>
<accession>A0A4V1XB94</accession>
<dbReference type="Proteomes" id="UP000293360">
    <property type="component" value="Unassembled WGS sequence"/>
</dbReference>
<dbReference type="InterPro" id="IPR014043">
    <property type="entry name" value="Acyl_transferase_dom"/>
</dbReference>
<dbReference type="SMART" id="SM00827">
    <property type="entry name" value="PKS_AT"/>
    <property type="match status" value="1"/>
</dbReference>
<gene>
    <name evidence="5" type="ORF">DL764_003808</name>
</gene>
<name>A0A4V1XB94_9PEZI</name>
<dbReference type="STRING" id="155417.A0A4V1XB94"/>
<dbReference type="AlphaFoldDB" id="A0A4V1XB94"/>
<evidence type="ECO:0000256" key="1">
    <source>
        <dbReference type="ARBA" id="ARBA00022450"/>
    </source>
</evidence>
<evidence type="ECO:0000256" key="2">
    <source>
        <dbReference type="ARBA" id="ARBA00022553"/>
    </source>
</evidence>
<keyword evidence="2" id="KW-0597">Phosphoprotein</keyword>
<evidence type="ECO:0000256" key="3">
    <source>
        <dbReference type="SAM" id="MobiDB-lite"/>
    </source>
</evidence>
<dbReference type="GO" id="GO:0006633">
    <property type="term" value="P:fatty acid biosynthetic process"/>
    <property type="evidence" value="ECO:0007669"/>
    <property type="project" value="TreeGrafter"/>
</dbReference>
<dbReference type="InterPro" id="IPR050091">
    <property type="entry name" value="PKS_NRPS_Biosynth_Enz"/>
</dbReference>
<keyword evidence="6" id="KW-1185">Reference proteome</keyword>
<dbReference type="InterPro" id="IPR016036">
    <property type="entry name" value="Malonyl_transacylase_ACP-bd"/>
</dbReference>
<evidence type="ECO:0000313" key="5">
    <source>
        <dbReference type="EMBL" id="RYP05459.1"/>
    </source>
</evidence>
<proteinExistence type="predicted"/>
<comment type="caution">
    <text evidence="5">The sequence shown here is derived from an EMBL/GenBank/DDBJ whole genome shotgun (WGS) entry which is preliminary data.</text>
</comment>
<feature type="region of interest" description="Disordered" evidence="3">
    <location>
        <begin position="1"/>
        <end position="20"/>
    </location>
</feature>
<dbReference type="PANTHER" id="PTHR43775">
    <property type="entry name" value="FATTY ACID SYNTHASE"/>
    <property type="match status" value="1"/>
</dbReference>
<dbReference type="GO" id="GO:0004312">
    <property type="term" value="F:fatty acid synthase activity"/>
    <property type="evidence" value="ECO:0007669"/>
    <property type="project" value="TreeGrafter"/>
</dbReference>
<dbReference type="EMBL" id="QJNU01000169">
    <property type="protein sequence ID" value="RYP05459.1"/>
    <property type="molecule type" value="Genomic_DNA"/>
</dbReference>
<evidence type="ECO:0000259" key="4">
    <source>
        <dbReference type="SMART" id="SM00827"/>
    </source>
</evidence>
<dbReference type="InterPro" id="IPR001227">
    <property type="entry name" value="Ac_transferase_dom_sf"/>
</dbReference>
<feature type="domain" description="Malonyl-CoA:ACP transacylase (MAT)" evidence="4">
    <location>
        <begin position="35"/>
        <end position="167"/>
    </location>
</feature>
<organism evidence="5 6">
    <name type="scientific">Monosporascus ibericus</name>
    <dbReference type="NCBI Taxonomy" id="155417"/>
    <lineage>
        <taxon>Eukaryota</taxon>
        <taxon>Fungi</taxon>
        <taxon>Dikarya</taxon>
        <taxon>Ascomycota</taxon>
        <taxon>Pezizomycotina</taxon>
        <taxon>Sordariomycetes</taxon>
        <taxon>Xylariomycetidae</taxon>
        <taxon>Xylariales</taxon>
        <taxon>Xylariales incertae sedis</taxon>
        <taxon>Monosporascus</taxon>
    </lineage>
</organism>
<evidence type="ECO:0000313" key="6">
    <source>
        <dbReference type="Proteomes" id="UP000293360"/>
    </source>
</evidence>
<protein>
    <recommendedName>
        <fullName evidence="4">Malonyl-CoA:ACP transacylase (MAT) domain-containing protein</fullName>
    </recommendedName>
</protein>
<feature type="compositionally biased region" description="Basic and acidic residues" evidence="3">
    <location>
        <begin position="1"/>
        <end position="11"/>
    </location>
</feature>
<keyword evidence="1" id="KW-0596">Phosphopantetheine</keyword>
<reference evidence="5 6" key="1">
    <citation type="submission" date="2018-06" db="EMBL/GenBank/DDBJ databases">
        <title>Complete Genomes of Monosporascus.</title>
        <authorList>
            <person name="Robinson A.J."/>
            <person name="Natvig D.O."/>
        </authorList>
    </citation>
    <scope>NUCLEOTIDE SEQUENCE [LARGE SCALE GENOMIC DNA]</scope>
    <source>
        <strain evidence="5 6">CBS 110550</strain>
    </source>
</reference>
<dbReference type="GO" id="GO:0044550">
    <property type="term" value="P:secondary metabolite biosynthetic process"/>
    <property type="evidence" value="ECO:0007669"/>
    <property type="project" value="TreeGrafter"/>
</dbReference>